<dbReference type="InterPro" id="IPR013766">
    <property type="entry name" value="Thioredoxin_domain"/>
</dbReference>
<keyword evidence="5 8" id="KW-1015">Disulfide bond</keyword>
<keyword evidence="4" id="KW-0249">Electron transport</keyword>
<dbReference type="Proteomes" id="UP000713596">
    <property type="component" value="Unassembled WGS sequence"/>
</dbReference>
<dbReference type="InterPro" id="IPR017937">
    <property type="entry name" value="Thioredoxin_CS"/>
</dbReference>
<dbReference type="PIRSF" id="PIRSF000077">
    <property type="entry name" value="Thioredoxin"/>
    <property type="match status" value="1"/>
</dbReference>
<dbReference type="InterPro" id="IPR005746">
    <property type="entry name" value="Thioredoxin"/>
</dbReference>
<dbReference type="PANTHER" id="PTHR45663:SF11">
    <property type="entry name" value="GEO12009P1"/>
    <property type="match status" value="1"/>
</dbReference>
<keyword evidence="3" id="KW-0813">Transport</keyword>
<evidence type="ECO:0000256" key="4">
    <source>
        <dbReference type="ARBA" id="ARBA00022982"/>
    </source>
</evidence>
<dbReference type="PRINTS" id="PR00421">
    <property type="entry name" value="THIOREDOXIN"/>
</dbReference>
<dbReference type="EMBL" id="JAHLFP010000051">
    <property type="protein sequence ID" value="MBU3806452.1"/>
    <property type="molecule type" value="Genomic_DNA"/>
</dbReference>
<reference evidence="10" key="2">
    <citation type="submission" date="2021-04" db="EMBL/GenBank/DDBJ databases">
        <authorList>
            <person name="Gilroy R."/>
        </authorList>
    </citation>
    <scope>NUCLEOTIDE SEQUENCE</scope>
    <source>
        <strain evidence="10">B5_2728</strain>
    </source>
</reference>
<name>A0A948WQB6_9FIRM</name>
<evidence type="ECO:0000256" key="1">
    <source>
        <dbReference type="ARBA" id="ARBA00008987"/>
    </source>
</evidence>
<accession>A0A948WQB6</accession>
<gene>
    <name evidence="10" type="ORF">H9882_06125</name>
</gene>
<evidence type="ECO:0000313" key="10">
    <source>
        <dbReference type="EMBL" id="MBU3806452.1"/>
    </source>
</evidence>
<dbReference type="PANTHER" id="PTHR45663">
    <property type="entry name" value="GEO12009P1"/>
    <property type="match status" value="1"/>
</dbReference>
<evidence type="ECO:0000256" key="6">
    <source>
        <dbReference type="ARBA" id="ARBA00023284"/>
    </source>
</evidence>
<keyword evidence="6 8" id="KW-0676">Redox-active center</keyword>
<evidence type="ECO:0000313" key="11">
    <source>
        <dbReference type="Proteomes" id="UP000713596"/>
    </source>
</evidence>
<dbReference type="Gene3D" id="3.40.30.10">
    <property type="entry name" value="Glutaredoxin"/>
    <property type="match status" value="1"/>
</dbReference>
<dbReference type="PROSITE" id="PS00194">
    <property type="entry name" value="THIOREDOXIN_1"/>
    <property type="match status" value="1"/>
</dbReference>
<organism evidence="10 11">
    <name type="scientific">Candidatus Allofournierella pullistercoris</name>
    <dbReference type="NCBI Taxonomy" id="2838597"/>
    <lineage>
        <taxon>Bacteria</taxon>
        <taxon>Bacillati</taxon>
        <taxon>Bacillota</taxon>
        <taxon>Clostridia</taxon>
        <taxon>Eubacteriales</taxon>
        <taxon>Oscillospiraceae</taxon>
        <taxon>Allofournierella</taxon>
    </lineage>
</organism>
<evidence type="ECO:0000256" key="8">
    <source>
        <dbReference type="PIRSR" id="PIRSR000077-4"/>
    </source>
</evidence>
<evidence type="ECO:0000259" key="9">
    <source>
        <dbReference type="PROSITE" id="PS51352"/>
    </source>
</evidence>
<protein>
    <recommendedName>
        <fullName evidence="2 7">Thioredoxin</fullName>
    </recommendedName>
</protein>
<proteinExistence type="inferred from homology"/>
<evidence type="ECO:0000256" key="7">
    <source>
        <dbReference type="PIRNR" id="PIRNR000077"/>
    </source>
</evidence>
<dbReference type="InterPro" id="IPR036249">
    <property type="entry name" value="Thioredoxin-like_sf"/>
</dbReference>
<dbReference type="SUPFAM" id="SSF52833">
    <property type="entry name" value="Thioredoxin-like"/>
    <property type="match status" value="1"/>
</dbReference>
<dbReference type="GO" id="GO:0005829">
    <property type="term" value="C:cytosol"/>
    <property type="evidence" value="ECO:0007669"/>
    <property type="project" value="TreeGrafter"/>
</dbReference>
<feature type="domain" description="Thioredoxin" evidence="9">
    <location>
        <begin position="1"/>
        <end position="106"/>
    </location>
</feature>
<dbReference type="GO" id="GO:0015035">
    <property type="term" value="F:protein-disulfide reductase activity"/>
    <property type="evidence" value="ECO:0007669"/>
    <property type="project" value="InterPro"/>
</dbReference>
<dbReference type="CDD" id="cd02947">
    <property type="entry name" value="TRX_family"/>
    <property type="match status" value="1"/>
</dbReference>
<comment type="caution">
    <text evidence="10">The sequence shown here is derived from an EMBL/GenBank/DDBJ whole genome shotgun (WGS) entry which is preliminary data.</text>
</comment>
<dbReference type="PROSITE" id="PS51352">
    <property type="entry name" value="THIOREDOXIN_2"/>
    <property type="match status" value="1"/>
</dbReference>
<sequence length="106" mass="11836">MAKFEVTTQNFEQTVLQSDKPILVEFTAPWCGYCRRLAPVLERMKDEPDMPDIGVIDIDQQPALAERYFVDTIPTLLLFQNGNPGPALVAPGTASQIKNWIDAQEG</sequence>
<dbReference type="GO" id="GO:0045454">
    <property type="term" value="P:cell redox homeostasis"/>
    <property type="evidence" value="ECO:0007669"/>
    <property type="project" value="TreeGrafter"/>
</dbReference>
<evidence type="ECO:0000256" key="5">
    <source>
        <dbReference type="ARBA" id="ARBA00023157"/>
    </source>
</evidence>
<dbReference type="AlphaFoldDB" id="A0A948WQB6"/>
<reference evidence="10" key="1">
    <citation type="journal article" date="2021" name="PeerJ">
        <title>Extensive microbial diversity within the chicken gut microbiome revealed by metagenomics and culture.</title>
        <authorList>
            <person name="Gilroy R."/>
            <person name="Ravi A."/>
            <person name="Getino M."/>
            <person name="Pursley I."/>
            <person name="Horton D.L."/>
            <person name="Alikhan N.F."/>
            <person name="Baker D."/>
            <person name="Gharbi K."/>
            <person name="Hall N."/>
            <person name="Watson M."/>
            <person name="Adriaenssens E.M."/>
            <person name="Foster-Nyarko E."/>
            <person name="Jarju S."/>
            <person name="Secka A."/>
            <person name="Antonio M."/>
            <person name="Oren A."/>
            <person name="Chaudhuri R.R."/>
            <person name="La Ragione R."/>
            <person name="Hildebrand F."/>
            <person name="Pallen M.J."/>
        </authorList>
    </citation>
    <scope>NUCLEOTIDE SEQUENCE</scope>
    <source>
        <strain evidence="10">B5_2728</strain>
    </source>
</reference>
<feature type="disulfide bond" description="Redox-active" evidence="8">
    <location>
        <begin position="31"/>
        <end position="34"/>
    </location>
</feature>
<comment type="similarity">
    <text evidence="1 7">Belongs to the thioredoxin family.</text>
</comment>
<dbReference type="Pfam" id="PF00085">
    <property type="entry name" value="Thioredoxin"/>
    <property type="match status" value="1"/>
</dbReference>
<evidence type="ECO:0000256" key="2">
    <source>
        <dbReference type="ARBA" id="ARBA00020570"/>
    </source>
</evidence>
<evidence type="ECO:0000256" key="3">
    <source>
        <dbReference type="ARBA" id="ARBA00022448"/>
    </source>
</evidence>